<reference evidence="2 3" key="1">
    <citation type="journal article" date="2012" name="Genome Biol.">
        <title>Genome and low-iron response of an oceanic diatom adapted to chronic iron limitation.</title>
        <authorList>
            <person name="Lommer M."/>
            <person name="Specht M."/>
            <person name="Roy A.S."/>
            <person name="Kraemer L."/>
            <person name="Andreson R."/>
            <person name="Gutowska M.A."/>
            <person name="Wolf J."/>
            <person name="Bergner S.V."/>
            <person name="Schilhabel M.B."/>
            <person name="Klostermeier U.C."/>
            <person name="Beiko R.G."/>
            <person name="Rosenstiel P."/>
            <person name="Hippler M."/>
            <person name="Laroche J."/>
        </authorList>
    </citation>
    <scope>NUCLEOTIDE SEQUENCE [LARGE SCALE GENOMIC DNA]</scope>
    <source>
        <strain evidence="2 3">CCMP1005</strain>
    </source>
</reference>
<keyword evidence="1" id="KW-0175">Coiled coil</keyword>
<name>K0S4E0_THAOC</name>
<evidence type="ECO:0000313" key="2">
    <source>
        <dbReference type="EMBL" id="EJK55796.1"/>
    </source>
</evidence>
<gene>
    <name evidence="2" type="ORF">THAOC_24430</name>
</gene>
<protein>
    <submittedName>
        <fullName evidence="2">Uncharacterized protein</fullName>
    </submittedName>
</protein>
<evidence type="ECO:0000256" key="1">
    <source>
        <dbReference type="SAM" id="Coils"/>
    </source>
</evidence>
<feature type="non-terminal residue" evidence="2">
    <location>
        <position position="68"/>
    </location>
</feature>
<comment type="caution">
    <text evidence="2">The sequence shown here is derived from an EMBL/GenBank/DDBJ whole genome shotgun (WGS) entry which is preliminary data.</text>
</comment>
<dbReference type="EMBL" id="AGNL01033196">
    <property type="protein sequence ID" value="EJK55796.1"/>
    <property type="molecule type" value="Genomic_DNA"/>
</dbReference>
<dbReference type="AlphaFoldDB" id="K0S4E0"/>
<organism evidence="2 3">
    <name type="scientific">Thalassiosira oceanica</name>
    <name type="common">Marine diatom</name>
    <dbReference type="NCBI Taxonomy" id="159749"/>
    <lineage>
        <taxon>Eukaryota</taxon>
        <taxon>Sar</taxon>
        <taxon>Stramenopiles</taxon>
        <taxon>Ochrophyta</taxon>
        <taxon>Bacillariophyta</taxon>
        <taxon>Coscinodiscophyceae</taxon>
        <taxon>Thalassiosirophycidae</taxon>
        <taxon>Thalassiosirales</taxon>
        <taxon>Thalassiosiraceae</taxon>
        <taxon>Thalassiosira</taxon>
    </lineage>
</organism>
<accession>K0S4E0</accession>
<evidence type="ECO:0000313" key="3">
    <source>
        <dbReference type="Proteomes" id="UP000266841"/>
    </source>
</evidence>
<dbReference type="Proteomes" id="UP000266841">
    <property type="component" value="Unassembled WGS sequence"/>
</dbReference>
<sequence length="68" mass="7346">MADDGRAKRLKSSQDGGVVDVVAELRGRVAELALEIEKLRQENRQHAGGIAELEFEIAKTQAGERSAA</sequence>
<keyword evidence="3" id="KW-1185">Reference proteome</keyword>
<feature type="coiled-coil region" evidence="1">
    <location>
        <begin position="22"/>
        <end position="56"/>
    </location>
</feature>
<proteinExistence type="predicted"/>